<proteinExistence type="predicted"/>
<dbReference type="InterPro" id="IPR006311">
    <property type="entry name" value="TAT_signal"/>
</dbReference>
<evidence type="ECO:0000256" key="1">
    <source>
        <dbReference type="SAM" id="SignalP"/>
    </source>
</evidence>
<feature type="signal peptide" evidence="1">
    <location>
        <begin position="1"/>
        <end position="26"/>
    </location>
</feature>
<dbReference type="InterPro" id="IPR052159">
    <property type="entry name" value="Competence_DNA_uptake"/>
</dbReference>
<dbReference type="SUPFAM" id="SSF56281">
    <property type="entry name" value="Metallo-hydrolase/oxidoreductase"/>
    <property type="match status" value="1"/>
</dbReference>
<protein>
    <submittedName>
        <fullName evidence="2">Beta-lactamase superfamily II metal-dependent hydrolase</fullName>
    </submittedName>
</protein>
<keyword evidence="2" id="KW-0378">Hydrolase</keyword>
<dbReference type="InterPro" id="IPR036866">
    <property type="entry name" value="RibonucZ/Hydroxyglut_hydro"/>
</dbReference>
<accession>A0A7Y9PJ48</accession>
<dbReference type="EMBL" id="JACCCW010000002">
    <property type="protein sequence ID" value="NYF80858.1"/>
    <property type="molecule type" value="Genomic_DNA"/>
</dbReference>
<dbReference type="PANTHER" id="PTHR30619:SF1">
    <property type="entry name" value="RECOMBINATION PROTEIN 2"/>
    <property type="match status" value="1"/>
</dbReference>
<gene>
    <name evidence="2" type="ORF">HDF17_003178</name>
</gene>
<sequence>MNSTVFTRRRFLREAGSALALSPALANVVPAFAMASATEGSALAESDQQMPAWEPGFLDIHHISTGRGNCAFLLCPDGTTIMIDAGSKVPQASPKTAKYLIDAKPNDSLRPGQWIARYVQRCMAQAHREEIDCFLLTHLHDDHMGEILPGDTSISPISKYGNYQLGGLMDVAEVLPVKKIIDRAYPDYNYPSPLDDPYQKNYRAFVRSFVSRGGSAERFKPGSATQVKLLHRPDQFSTFSIRNLAANGEVWTGVAEETRSIFPSLADLKPVDYPTENKCSLAIRLSYGKFDYFSSGDMDHEVHYGRLPWGDIESPVARVAGPVDVAVANHHGWRDACGPEWVSALRPRVFVIHAWHASHPTMAALDNMLSTELYPGERDVFSTAIKPESKIAVGRLGELKSDNGHVVIRVHPGGEQFEIFTISNEDETQRVIARHGPYSCT</sequence>
<organism evidence="2 3">
    <name type="scientific">Granulicella arctica</name>
    <dbReference type="NCBI Taxonomy" id="940613"/>
    <lineage>
        <taxon>Bacteria</taxon>
        <taxon>Pseudomonadati</taxon>
        <taxon>Acidobacteriota</taxon>
        <taxon>Terriglobia</taxon>
        <taxon>Terriglobales</taxon>
        <taxon>Acidobacteriaceae</taxon>
        <taxon>Granulicella</taxon>
    </lineage>
</organism>
<dbReference type="GO" id="GO:0016787">
    <property type="term" value="F:hydrolase activity"/>
    <property type="evidence" value="ECO:0007669"/>
    <property type="project" value="UniProtKB-KW"/>
</dbReference>
<dbReference type="Gene3D" id="3.60.15.10">
    <property type="entry name" value="Ribonuclease Z/Hydroxyacylglutathione hydrolase-like"/>
    <property type="match status" value="1"/>
</dbReference>
<comment type="caution">
    <text evidence="2">The sequence shown here is derived from an EMBL/GenBank/DDBJ whole genome shotgun (WGS) entry which is preliminary data.</text>
</comment>
<feature type="chain" id="PRO_5030932554" evidence="1">
    <location>
        <begin position="27"/>
        <end position="441"/>
    </location>
</feature>
<keyword evidence="3" id="KW-1185">Reference proteome</keyword>
<reference evidence="2 3" key="1">
    <citation type="submission" date="2020-07" db="EMBL/GenBank/DDBJ databases">
        <title>Genomic Encyclopedia of Type Strains, Phase IV (KMG-V): Genome sequencing to study the core and pangenomes of soil and plant-associated prokaryotes.</title>
        <authorList>
            <person name="Whitman W."/>
        </authorList>
    </citation>
    <scope>NUCLEOTIDE SEQUENCE [LARGE SCALE GENOMIC DNA]</scope>
    <source>
        <strain evidence="2 3">X4EP2</strain>
    </source>
</reference>
<keyword evidence="1" id="KW-0732">Signal</keyword>
<dbReference type="RefSeq" id="WP_218892187.1">
    <property type="nucleotide sequence ID" value="NZ_JACCCW010000002.1"/>
</dbReference>
<dbReference type="Proteomes" id="UP000589520">
    <property type="component" value="Unassembled WGS sequence"/>
</dbReference>
<dbReference type="AlphaFoldDB" id="A0A7Y9PJ48"/>
<evidence type="ECO:0000313" key="2">
    <source>
        <dbReference type="EMBL" id="NYF80858.1"/>
    </source>
</evidence>
<name>A0A7Y9PJ48_9BACT</name>
<evidence type="ECO:0000313" key="3">
    <source>
        <dbReference type="Proteomes" id="UP000589520"/>
    </source>
</evidence>
<dbReference type="PROSITE" id="PS51318">
    <property type="entry name" value="TAT"/>
    <property type="match status" value="1"/>
</dbReference>
<dbReference type="PANTHER" id="PTHR30619">
    <property type="entry name" value="DNA INTERNALIZATION/COMPETENCE PROTEIN COMEC/REC2"/>
    <property type="match status" value="1"/>
</dbReference>